<keyword evidence="3" id="KW-1185">Reference proteome</keyword>
<feature type="region of interest" description="Disordered" evidence="1">
    <location>
        <begin position="49"/>
        <end position="86"/>
    </location>
</feature>
<name>A0A2I0A3B3_9ASPA</name>
<dbReference type="AlphaFoldDB" id="A0A2I0A3B3"/>
<feature type="compositionally biased region" description="Polar residues" evidence="1">
    <location>
        <begin position="71"/>
        <end position="86"/>
    </location>
</feature>
<feature type="compositionally biased region" description="Low complexity" evidence="1">
    <location>
        <begin position="59"/>
        <end position="70"/>
    </location>
</feature>
<protein>
    <submittedName>
        <fullName evidence="2">Uncharacterized protein</fullName>
    </submittedName>
</protein>
<reference evidence="2 3" key="1">
    <citation type="journal article" date="2017" name="Nature">
        <title>The Apostasia genome and the evolution of orchids.</title>
        <authorList>
            <person name="Zhang G.Q."/>
            <person name="Liu K.W."/>
            <person name="Li Z."/>
            <person name="Lohaus R."/>
            <person name="Hsiao Y.Y."/>
            <person name="Niu S.C."/>
            <person name="Wang J.Y."/>
            <person name="Lin Y.C."/>
            <person name="Xu Q."/>
            <person name="Chen L.J."/>
            <person name="Yoshida K."/>
            <person name="Fujiwara S."/>
            <person name="Wang Z.W."/>
            <person name="Zhang Y.Q."/>
            <person name="Mitsuda N."/>
            <person name="Wang M."/>
            <person name="Liu G.H."/>
            <person name="Pecoraro L."/>
            <person name="Huang H.X."/>
            <person name="Xiao X.J."/>
            <person name="Lin M."/>
            <person name="Wu X.Y."/>
            <person name="Wu W.L."/>
            <person name="Chen Y.Y."/>
            <person name="Chang S.B."/>
            <person name="Sakamoto S."/>
            <person name="Ohme-Takagi M."/>
            <person name="Yagi M."/>
            <person name="Zeng S.J."/>
            <person name="Shen C.Y."/>
            <person name="Yeh C.M."/>
            <person name="Luo Y.B."/>
            <person name="Tsai W.C."/>
            <person name="Van de Peer Y."/>
            <person name="Liu Z.J."/>
        </authorList>
    </citation>
    <scope>NUCLEOTIDE SEQUENCE [LARGE SCALE GENOMIC DNA]</scope>
    <source>
        <strain evidence="3">cv. Shenzhen</strain>
        <tissue evidence="2">Stem</tissue>
    </source>
</reference>
<evidence type="ECO:0000313" key="2">
    <source>
        <dbReference type="EMBL" id="PKA50042.1"/>
    </source>
</evidence>
<sequence>MQVVSVHTAMLNCTGSAQTITSNNSNSRTCPLCVRQNAAISILQNSATCSKHSSPLHPQPNANQQASQPSLQKSVASLNQQQGNLL</sequence>
<organism evidence="2 3">
    <name type="scientific">Apostasia shenzhenica</name>
    <dbReference type="NCBI Taxonomy" id="1088818"/>
    <lineage>
        <taxon>Eukaryota</taxon>
        <taxon>Viridiplantae</taxon>
        <taxon>Streptophyta</taxon>
        <taxon>Embryophyta</taxon>
        <taxon>Tracheophyta</taxon>
        <taxon>Spermatophyta</taxon>
        <taxon>Magnoliopsida</taxon>
        <taxon>Liliopsida</taxon>
        <taxon>Asparagales</taxon>
        <taxon>Orchidaceae</taxon>
        <taxon>Apostasioideae</taxon>
        <taxon>Apostasia</taxon>
    </lineage>
</organism>
<proteinExistence type="predicted"/>
<dbReference type="Proteomes" id="UP000236161">
    <property type="component" value="Unassembled WGS sequence"/>
</dbReference>
<dbReference type="EMBL" id="KZ452035">
    <property type="protein sequence ID" value="PKA50042.1"/>
    <property type="molecule type" value="Genomic_DNA"/>
</dbReference>
<evidence type="ECO:0000313" key="3">
    <source>
        <dbReference type="Proteomes" id="UP000236161"/>
    </source>
</evidence>
<gene>
    <name evidence="2" type="ORF">AXF42_Ash017581</name>
</gene>
<evidence type="ECO:0000256" key="1">
    <source>
        <dbReference type="SAM" id="MobiDB-lite"/>
    </source>
</evidence>
<accession>A0A2I0A3B3</accession>